<keyword evidence="5" id="KW-1185">Reference proteome</keyword>
<evidence type="ECO:0000259" key="3">
    <source>
        <dbReference type="Pfam" id="PF22845"/>
    </source>
</evidence>
<accession>A0ABT4I9G8</accession>
<sequence length="352" mass="38043">MPYRSRPAPGSTVERRKALRAQAAAAGRAAGSRPGKRLPAAAEPATPPSGPSRPSSADRYGGDVLAADPHRVGPHATRPESAHVAVERGMVLEDRESGFVGAAVSVERSGERHVVVLEDRRGVRRGFPLGGGFWLEGRPVILDPPRPRPRAPRGPVSAGGRRLTASGSYAVEGDRARVARASRIWVEGRHDAELVEKVWGDDLRHEGVVVLMLDGVDNLQEVMAGFGPGPERRAGVLVDHLVAGSKESRIAQRVRAMPGGENVLVLGHPYVDVWQAVKPERVGLKAWPRVPRGTDIKRGTLQTLGWPHATQADVARGWQRILATVRTYKDLEPNLLGRMEELIDFVTAPGTR</sequence>
<dbReference type="InterPro" id="IPR006311">
    <property type="entry name" value="TAT_signal"/>
</dbReference>
<dbReference type="PROSITE" id="PS51318">
    <property type="entry name" value="TAT"/>
    <property type="match status" value="1"/>
</dbReference>
<organism evidence="4 5">
    <name type="scientific">Actinomyces israelii</name>
    <dbReference type="NCBI Taxonomy" id="1659"/>
    <lineage>
        <taxon>Bacteria</taxon>
        <taxon>Bacillati</taxon>
        <taxon>Actinomycetota</taxon>
        <taxon>Actinomycetes</taxon>
        <taxon>Actinomycetales</taxon>
        <taxon>Actinomycetaceae</taxon>
        <taxon>Actinomyces</taxon>
    </lineage>
</organism>
<proteinExistence type="predicted"/>
<dbReference type="Pfam" id="PF11296">
    <property type="entry name" value="DUF3097_C"/>
    <property type="match status" value="1"/>
</dbReference>
<evidence type="ECO:0000256" key="1">
    <source>
        <dbReference type="SAM" id="MobiDB-lite"/>
    </source>
</evidence>
<evidence type="ECO:0000259" key="2">
    <source>
        <dbReference type="Pfam" id="PF11296"/>
    </source>
</evidence>
<comment type="caution">
    <text evidence="4">The sequence shown here is derived from an EMBL/GenBank/DDBJ whole genome shotgun (WGS) entry which is preliminary data.</text>
</comment>
<dbReference type="InterPro" id="IPR053883">
    <property type="entry name" value="DUF3097_N"/>
</dbReference>
<feature type="region of interest" description="Disordered" evidence="1">
    <location>
        <begin position="1"/>
        <end position="82"/>
    </location>
</feature>
<dbReference type="Pfam" id="PF22845">
    <property type="entry name" value="DUF3097_N"/>
    <property type="match status" value="1"/>
</dbReference>
<reference evidence="4" key="1">
    <citation type="submission" date="2022-10" db="EMBL/GenBank/DDBJ databases">
        <title>Genome sequence of Actinomyces israelii ATCC 10048.</title>
        <authorList>
            <person name="Watt R.M."/>
            <person name="Tong W.M."/>
        </authorList>
    </citation>
    <scope>NUCLEOTIDE SEQUENCE</scope>
    <source>
        <strain evidence="4">ATCC 10048</strain>
    </source>
</reference>
<dbReference type="Proteomes" id="UP001072034">
    <property type="component" value="Unassembled WGS sequence"/>
</dbReference>
<protein>
    <submittedName>
        <fullName evidence="4">DUF3097 domain-containing protein</fullName>
    </submittedName>
</protein>
<dbReference type="EMBL" id="JAPTMY010000015">
    <property type="protein sequence ID" value="MCZ0858004.1"/>
    <property type="molecule type" value="Genomic_DNA"/>
</dbReference>
<name>A0ABT4I9G8_9ACTO</name>
<feature type="domain" description="DUF3097" evidence="3">
    <location>
        <begin position="84"/>
        <end position="145"/>
    </location>
</feature>
<evidence type="ECO:0000313" key="5">
    <source>
        <dbReference type="Proteomes" id="UP001072034"/>
    </source>
</evidence>
<feature type="compositionally biased region" description="Low complexity" evidence="1">
    <location>
        <begin position="20"/>
        <end position="33"/>
    </location>
</feature>
<dbReference type="InterPro" id="IPR021447">
    <property type="entry name" value="DUF3097_C"/>
</dbReference>
<evidence type="ECO:0000313" key="4">
    <source>
        <dbReference type="EMBL" id="MCZ0858004.1"/>
    </source>
</evidence>
<feature type="domain" description="DUF3097" evidence="2">
    <location>
        <begin position="182"/>
        <end position="347"/>
    </location>
</feature>
<gene>
    <name evidence="4" type="ORF">OHJ16_08095</name>
</gene>